<dbReference type="OrthoDB" id="421226at2759"/>
<dbReference type="EMBL" id="OB664913">
    <property type="protein sequence ID" value="CAD7232633.1"/>
    <property type="molecule type" value="Genomic_DNA"/>
</dbReference>
<dbReference type="AlphaFoldDB" id="A0A7R8WQ05"/>
<name>A0A7R8WQ05_9CRUS</name>
<reference evidence="1" key="1">
    <citation type="submission" date="2020-11" db="EMBL/GenBank/DDBJ databases">
        <authorList>
            <person name="Tran Van P."/>
        </authorList>
    </citation>
    <scope>NUCLEOTIDE SEQUENCE</scope>
</reference>
<proteinExistence type="predicted"/>
<protein>
    <submittedName>
        <fullName evidence="1">Uncharacterized protein</fullName>
    </submittedName>
</protein>
<feature type="non-terminal residue" evidence="1">
    <location>
        <position position="134"/>
    </location>
</feature>
<organism evidence="1">
    <name type="scientific">Cyprideis torosa</name>
    <dbReference type="NCBI Taxonomy" id="163714"/>
    <lineage>
        <taxon>Eukaryota</taxon>
        <taxon>Metazoa</taxon>
        <taxon>Ecdysozoa</taxon>
        <taxon>Arthropoda</taxon>
        <taxon>Crustacea</taxon>
        <taxon>Oligostraca</taxon>
        <taxon>Ostracoda</taxon>
        <taxon>Podocopa</taxon>
        <taxon>Podocopida</taxon>
        <taxon>Cytherocopina</taxon>
        <taxon>Cytheroidea</taxon>
        <taxon>Cytherideidae</taxon>
        <taxon>Cyprideis</taxon>
    </lineage>
</organism>
<sequence length="134" mass="14741">MLSLTTVGDIPKPNTKEETMFMIFQLVFSLMLFSSVLGYVANIVTNVSAARKEFQDSGRSHSDSGPEVDFVFVSSSNKLRCLFQSLHDFNARTKCIYIEVDDSGSEQTTLIGSVINALIGSVIKALIGPQHHRP</sequence>
<gene>
    <name evidence="1" type="ORF">CTOB1V02_LOCUS10465</name>
</gene>
<accession>A0A7R8WQ05</accession>
<evidence type="ECO:0000313" key="1">
    <source>
        <dbReference type="EMBL" id="CAD7232633.1"/>
    </source>
</evidence>